<keyword evidence="12" id="KW-0378">Hydrolase</keyword>
<keyword evidence="8" id="KW-0961">Cell wall biogenesis/degradation</keyword>
<evidence type="ECO:0000256" key="3">
    <source>
        <dbReference type="ARBA" id="ARBA00022692"/>
    </source>
</evidence>
<dbReference type="GO" id="GO:0006078">
    <property type="term" value="P:(1-&gt;6)-beta-D-glucan biosynthetic process"/>
    <property type="evidence" value="ECO:0007669"/>
    <property type="project" value="TreeGrafter"/>
</dbReference>
<comment type="similarity">
    <text evidence="2">Belongs to the SKN1/KRE6 family.</text>
</comment>
<keyword evidence="3 10" id="KW-0812">Transmembrane</keyword>
<protein>
    <submittedName>
        <fullName evidence="12">Glycoside hydrolase family 16 protein</fullName>
    </submittedName>
</protein>
<feature type="compositionally biased region" description="Polar residues" evidence="9">
    <location>
        <begin position="20"/>
        <end position="41"/>
    </location>
</feature>
<evidence type="ECO:0000256" key="2">
    <source>
        <dbReference type="ARBA" id="ARBA00010962"/>
    </source>
</evidence>
<dbReference type="GO" id="GO:0005789">
    <property type="term" value="C:endoplasmic reticulum membrane"/>
    <property type="evidence" value="ECO:0007669"/>
    <property type="project" value="TreeGrafter"/>
</dbReference>
<dbReference type="AlphaFoldDB" id="A0A9P6EQY0"/>
<dbReference type="PANTHER" id="PTHR31361">
    <property type="entry name" value="BETA-GLUCAN SYNTHESIS-ASSOCIATED PROTEIN KRE6-RELATED"/>
    <property type="match status" value="1"/>
</dbReference>
<gene>
    <name evidence="12" type="ORF">CPB83DRAFT_844260</name>
</gene>
<dbReference type="InterPro" id="IPR013320">
    <property type="entry name" value="ConA-like_dom_sf"/>
</dbReference>
<feature type="compositionally biased region" description="Low complexity" evidence="9">
    <location>
        <begin position="61"/>
        <end position="97"/>
    </location>
</feature>
<sequence length="667" mass="73819">MSRLSRKPVQQPDPRYAAVPTTSPQRVSGYTQHPASSSQTHVGGPRAVRSPSKRLSRRTSGGHSSQQHGSQYPASQYASSQQHSSQYHSSQQNHQQARNATAMGVATGNIGGGYGPYSYNPQQAKDSGMYQNGRFSNSNSAESVPKEKVAPPPKKYTSTAVPQYMWDKDPDVDDFLHNPDPRGDWVFRPFSWRGWMNIGGIILIILGLLMLFIGTPVFLSITTQSPKIRGWNVGGINGTGQIPVFTNFPRLIDNDTPSDVMTRTGTDGKTYDLVFSDEFNLDGRTFYPGDDPFWEAADLHYWPTGNAEWYDPAAVTTKDGKLAITMTEQLTHDLNFQSGMITSWNKMCFTTGYVEVSMSLAGPAKVPGLWPGAWTLGNLGRPAYGATTEGTWPYSYDTCDLGTFPNQTTQDGIPQGIQGLSNLPGQKLSACTCPGSDHPGPRVDVGRGVPEIDILEATVDVSNFRGQASQSFQIAPYDFNHEVDHSKETIYDTNITLPNTYTGGPLQQALSTLTYIDDKYYDGKAYTTWAYEYWSDPTRRSDGYITWFYEGKPSWTTTAAAIAANPKTQVGQRLIPEEPMYVILNLGMGSSFQKADYKNLKFPTTMYVDYVRIYQRRGVKNGVTCDPPNYPTAAYIARHPQAYGNANLTTWAMANETFPRNSKYDGC</sequence>
<accession>A0A9P6EQY0</accession>
<dbReference type="GO" id="GO:0015926">
    <property type="term" value="F:glucosidase activity"/>
    <property type="evidence" value="ECO:0007669"/>
    <property type="project" value="TreeGrafter"/>
</dbReference>
<evidence type="ECO:0000313" key="13">
    <source>
        <dbReference type="Proteomes" id="UP000807306"/>
    </source>
</evidence>
<dbReference type="OrthoDB" id="412647at2759"/>
<evidence type="ECO:0000256" key="6">
    <source>
        <dbReference type="ARBA" id="ARBA00023136"/>
    </source>
</evidence>
<evidence type="ECO:0000259" key="11">
    <source>
        <dbReference type="PROSITE" id="PS51762"/>
    </source>
</evidence>
<reference evidence="12" key="1">
    <citation type="submission" date="2020-11" db="EMBL/GenBank/DDBJ databases">
        <authorList>
            <consortium name="DOE Joint Genome Institute"/>
            <person name="Ahrendt S."/>
            <person name="Riley R."/>
            <person name="Andreopoulos W."/>
            <person name="Labutti K."/>
            <person name="Pangilinan J."/>
            <person name="Ruiz-Duenas F.J."/>
            <person name="Barrasa J.M."/>
            <person name="Sanchez-Garcia M."/>
            <person name="Camarero S."/>
            <person name="Miyauchi S."/>
            <person name="Serrano A."/>
            <person name="Linde D."/>
            <person name="Babiker R."/>
            <person name="Drula E."/>
            <person name="Ayuso-Fernandez I."/>
            <person name="Pacheco R."/>
            <person name="Padilla G."/>
            <person name="Ferreira P."/>
            <person name="Barriuso J."/>
            <person name="Kellner H."/>
            <person name="Castanera R."/>
            <person name="Alfaro M."/>
            <person name="Ramirez L."/>
            <person name="Pisabarro A.G."/>
            <person name="Kuo A."/>
            <person name="Tritt A."/>
            <person name="Lipzen A."/>
            <person name="He G."/>
            <person name="Yan M."/>
            <person name="Ng V."/>
            <person name="Cullen D."/>
            <person name="Martin F."/>
            <person name="Rosso M.-N."/>
            <person name="Henrissat B."/>
            <person name="Hibbett D."/>
            <person name="Martinez A.T."/>
            <person name="Grigoriev I.V."/>
        </authorList>
    </citation>
    <scope>NUCLEOTIDE SEQUENCE</scope>
    <source>
        <strain evidence="12">CBS 506.95</strain>
    </source>
</reference>
<evidence type="ECO:0000256" key="5">
    <source>
        <dbReference type="ARBA" id="ARBA00022989"/>
    </source>
</evidence>
<feature type="compositionally biased region" description="Polar residues" evidence="9">
    <location>
        <begin position="119"/>
        <end position="142"/>
    </location>
</feature>
<keyword evidence="4" id="KW-0735">Signal-anchor</keyword>
<feature type="region of interest" description="Disordered" evidence="9">
    <location>
        <begin position="1"/>
        <end position="99"/>
    </location>
</feature>
<keyword evidence="7" id="KW-0325">Glycoprotein</keyword>
<evidence type="ECO:0000256" key="10">
    <source>
        <dbReference type="SAM" id="Phobius"/>
    </source>
</evidence>
<keyword evidence="5 10" id="KW-1133">Transmembrane helix</keyword>
<dbReference type="SUPFAM" id="SSF49899">
    <property type="entry name" value="Concanavalin A-like lectins/glucanases"/>
    <property type="match status" value="1"/>
</dbReference>
<dbReference type="Proteomes" id="UP000807306">
    <property type="component" value="Unassembled WGS sequence"/>
</dbReference>
<dbReference type="GO" id="GO:0005886">
    <property type="term" value="C:plasma membrane"/>
    <property type="evidence" value="ECO:0007669"/>
    <property type="project" value="TreeGrafter"/>
</dbReference>
<comment type="caution">
    <text evidence="12">The sequence shown here is derived from an EMBL/GenBank/DDBJ whole genome shotgun (WGS) entry which is preliminary data.</text>
</comment>
<dbReference type="Gene3D" id="2.60.120.200">
    <property type="match status" value="2"/>
</dbReference>
<organism evidence="12 13">
    <name type="scientific">Crepidotus variabilis</name>
    <dbReference type="NCBI Taxonomy" id="179855"/>
    <lineage>
        <taxon>Eukaryota</taxon>
        <taxon>Fungi</taxon>
        <taxon>Dikarya</taxon>
        <taxon>Basidiomycota</taxon>
        <taxon>Agaricomycotina</taxon>
        <taxon>Agaricomycetes</taxon>
        <taxon>Agaricomycetidae</taxon>
        <taxon>Agaricales</taxon>
        <taxon>Agaricineae</taxon>
        <taxon>Crepidotaceae</taxon>
        <taxon>Crepidotus</taxon>
    </lineage>
</organism>
<dbReference type="InterPro" id="IPR005629">
    <property type="entry name" value="Skn1/Kre6/Sbg1"/>
</dbReference>
<feature type="transmembrane region" description="Helical" evidence="10">
    <location>
        <begin position="198"/>
        <end position="219"/>
    </location>
</feature>
<feature type="domain" description="GH16" evidence="11">
    <location>
        <begin position="264"/>
        <end position="619"/>
    </location>
</feature>
<dbReference type="EMBL" id="MU157826">
    <property type="protein sequence ID" value="KAF9534461.1"/>
    <property type="molecule type" value="Genomic_DNA"/>
</dbReference>
<dbReference type="InterPro" id="IPR000757">
    <property type="entry name" value="Beta-glucanase-like"/>
</dbReference>
<dbReference type="FunFam" id="2.60.120.200:FF:000140">
    <property type="entry name" value="Beta-glucan synthesis-associated protein"/>
    <property type="match status" value="1"/>
</dbReference>
<evidence type="ECO:0000256" key="7">
    <source>
        <dbReference type="ARBA" id="ARBA00023180"/>
    </source>
</evidence>
<evidence type="ECO:0000313" key="12">
    <source>
        <dbReference type="EMBL" id="KAF9534461.1"/>
    </source>
</evidence>
<dbReference type="PANTHER" id="PTHR31361:SF15">
    <property type="entry name" value="GH16 DOMAIN-CONTAINING PROTEIN"/>
    <property type="match status" value="1"/>
</dbReference>
<dbReference type="GO" id="GO:0031505">
    <property type="term" value="P:fungal-type cell wall organization"/>
    <property type="evidence" value="ECO:0007669"/>
    <property type="project" value="TreeGrafter"/>
</dbReference>
<dbReference type="PROSITE" id="PS51762">
    <property type="entry name" value="GH16_2"/>
    <property type="match status" value="1"/>
</dbReference>
<name>A0A9P6EQY0_9AGAR</name>
<keyword evidence="13" id="KW-1185">Reference proteome</keyword>
<evidence type="ECO:0000256" key="1">
    <source>
        <dbReference type="ARBA" id="ARBA00004606"/>
    </source>
</evidence>
<evidence type="ECO:0000256" key="9">
    <source>
        <dbReference type="SAM" id="MobiDB-lite"/>
    </source>
</evidence>
<evidence type="ECO:0000256" key="4">
    <source>
        <dbReference type="ARBA" id="ARBA00022968"/>
    </source>
</evidence>
<comment type="subcellular location">
    <subcellularLocation>
        <location evidence="1">Membrane</location>
        <topology evidence="1">Single-pass type II membrane protein</topology>
    </subcellularLocation>
</comment>
<dbReference type="FunFam" id="2.60.120.200:FF:000135">
    <property type="entry name" value="Related to KRE6-glucan synthase subunit"/>
    <property type="match status" value="1"/>
</dbReference>
<evidence type="ECO:0000256" key="8">
    <source>
        <dbReference type="ARBA" id="ARBA00023316"/>
    </source>
</evidence>
<proteinExistence type="inferred from homology"/>
<dbReference type="Pfam" id="PF03935">
    <property type="entry name" value="SKN1_KRE6_Sbg1"/>
    <property type="match status" value="1"/>
</dbReference>
<keyword evidence="6 10" id="KW-0472">Membrane</keyword>
<feature type="region of interest" description="Disordered" evidence="9">
    <location>
        <begin position="117"/>
        <end position="156"/>
    </location>
</feature>